<dbReference type="PANTHER" id="PTHR24320:SF274">
    <property type="entry name" value="CHAIN DEHYDROGENASE, PUTATIVE (AFU_ORTHOLOGUE AFUA_4G00440)-RELATED"/>
    <property type="match status" value="1"/>
</dbReference>
<accession>A0A5C2HA91</accession>
<proteinExistence type="inferred from homology"/>
<dbReference type="KEGG" id="apai:APAC_1318"/>
<dbReference type="GO" id="GO:0016491">
    <property type="term" value="F:oxidoreductase activity"/>
    <property type="evidence" value="ECO:0007669"/>
    <property type="project" value="UniProtKB-KW"/>
</dbReference>
<protein>
    <submittedName>
        <fullName evidence="3">Short-chain dehydrogenase/reductase</fullName>
    </submittedName>
</protein>
<evidence type="ECO:0000313" key="3">
    <source>
        <dbReference type="EMBL" id="QEP34435.1"/>
    </source>
</evidence>
<gene>
    <name evidence="3" type="ORF">APAC_1318</name>
</gene>
<dbReference type="RefSeq" id="WP_130233371.1">
    <property type="nucleotide sequence ID" value="NZ_BMEF01000027.1"/>
</dbReference>
<reference evidence="3 4" key="2">
    <citation type="submission" date="2019-09" db="EMBL/GenBank/DDBJ databases">
        <title>Complete genome sequencing of four Arcobacter species reveals a diverse suite of mobile elements.</title>
        <authorList>
            <person name="Miller W.G."/>
            <person name="Yee E."/>
            <person name="Bono J.L."/>
        </authorList>
    </citation>
    <scope>NUCLEOTIDE SEQUENCE [LARGE SCALE GENOMIC DNA]</scope>
    <source>
        <strain evidence="3 4">LMG 26638</strain>
    </source>
</reference>
<evidence type="ECO:0000313" key="4">
    <source>
        <dbReference type="Proteomes" id="UP000322726"/>
    </source>
</evidence>
<sequence>MSKIFITGSSDGIGLQTAKELIKLGHEVVLHARNEKKVIELKSYLKNTNKILVGDLTSIYETKQLANEINSLGIFDTIIHNAGVFKNDKSEIFKVNVLAPYILTACVKKPKKIIYIGSNMHPQGVVDLDNLSIENGVDYSTSKLLLSIFSLALSKKWKNVLVNTVDPGWVKTKMANYEAPDSLEDGSNTQVWLTSHKSFKDTGKYFHHLKEIRYCDIVYDEEIQKSLIEKIEKITNIYI</sequence>
<dbReference type="SUPFAM" id="SSF51735">
    <property type="entry name" value="NAD(P)-binding Rossmann-fold domains"/>
    <property type="match status" value="1"/>
</dbReference>
<dbReference type="PANTHER" id="PTHR24320">
    <property type="entry name" value="RETINOL DEHYDROGENASE"/>
    <property type="match status" value="1"/>
</dbReference>
<dbReference type="Gene3D" id="3.40.50.720">
    <property type="entry name" value="NAD(P)-binding Rossmann-like Domain"/>
    <property type="match status" value="1"/>
</dbReference>
<keyword evidence="2" id="KW-0560">Oxidoreductase</keyword>
<dbReference type="EMBL" id="CP035928">
    <property type="protein sequence ID" value="QEP34435.1"/>
    <property type="molecule type" value="Genomic_DNA"/>
</dbReference>
<comment type="similarity">
    <text evidence="1">Belongs to the short-chain dehydrogenases/reductases (SDR) family.</text>
</comment>
<dbReference type="Proteomes" id="UP000322726">
    <property type="component" value="Chromosome"/>
</dbReference>
<dbReference type="InterPro" id="IPR002347">
    <property type="entry name" value="SDR_fam"/>
</dbReference>
<keyword evidence="4" id="KW-1185">Reference proteome</keyword>
<dbReference type="InterPro" id="IPR036291">
    <property type="entry name" value="NAD(P)-bd_dom_sf"/>
</dbReference>
<organism evidence="3 4">
    <name type="scientific">Malaciobacter pacificus</name>
    <dbReference type="NCBI Taxonomy" id="1080223"/>
    <lineage>
        <taxon>Bacteria</taxon>
        <taxon>Pseudomonadati</taxon>
        <taxon>Campylobacterota</taxon>
        <taxon>Epsilonproteobacteria</taxon>
        <taxon>Campylobacterales</taxon>
        <taxon>Arcobacteraceae</taxon>
        <taxon>Malaciobacter</taxon>
    </lineage>
</organism>
<reference evidence="4" key="1">
    <citation type="submission" date="2019-09" db="EMBL/GenBank/DDBJ databases">
        <title>Complete genome sequencing of four Arcobacter species reveals a diverse suite of mobile elements.</title>
        <authorList>
            <person name="On S.L.W."/>
            <person name="Miller W.G."/>
            <person name="Biggs P."/>
            <person name="Cornelius A."/>
            <person name="Vandamme P."/>
        </authorList>
    </citation>
    <scope>NUCLEOTIDE SEQUENCE [LARGE SCALE GENOMIC DNA]</scope>
    <source>
        <strain evidence="4">LMG 26638</strain>
    </source>
</reference>
<evidence type="ECO:0000256" key="2">
    <source>
        <dbReference type="ARBA" id="ARBA00023002"/>
    </source>
</evidence>
<dbReference type="OrthoDB" id="5334159at2"/>
<dbReference type="AlphaFoldDB" id="A0A5C2HA91"/>
<reference evidence="3 4" key="3">
    <citation type="submission" date="2019-09" db="EMBL/GenBank/DDBJ databases">
        <title>Taxonomic note: a critical rebuttal of the proposed division of the genus Arcobacter into six genera, emended descriptions of Arcobacter anaerophilus and the genus Arcobacter, and an assessment of genus-level boundaries for Epsilonproteobacteria using in silico genomic comparator tools.</title>
        <authorList>
            <person name="On S.L.W."/>
            <person name="Miller W.G."/>
            <person name="Biggs P."/>
            <person name="Cornelius A."/>
            <person name="Vandamme P."/>
        </authorList>
    </citation>
    <scope>NUCLEOTIDE SEQUENCE [LARGE SCALE GENOMIC DNA]</scope>
    <source>
        <strain evidence="3 4">LMG 26638</strain>
    </source>
</reference>
<dbReference type="Pfam" id="PF00106">
    <property type="entry name" value="adh_short"/>
    <property type="match status" value="1"/>
</dbReference>
<name>A0A5C2HA91_9BACT</name>
<evidence type="ECO:0000256" key="1">
    <source>
        <dbReference type="ARBA" id="ARBA00006484"/>
    </source>
</evidence>
<dbReference type="PRINTS" id="PR00081">
    <property type="entry name" value="GDHRDH"/>
</dbReference>